<proteinExistence type="predicted"/>
<evidence type="ECO:0000313" key="2">
    <source>
        <dbReference type="EMBL" id="MCD7462542.1"/>
    </source>
</evidence>
<accession>A0ABS8SW02</accession>
<dbReference type="EMBL" id="JACEIK010000809">
    <property type="protein sequence ID" value="MCD7462542.1"/>
    <property type="molecule type" value="Genomic_DNA"/>
</dbReference>
<feature type="compositionally biased region" description="Basic and acidic residues" evidence="1">
    <location>
        <begin position="12"/>
        <end position="22"/>
    </location>
</feature>
<reference evidence="2 3" key="1">
    <citation type="journal article" date="2021" name="BMC Genomics">
        <title>Datura genome reveals duplications of psychoactive alkaloid biosynthetic genes and high mutation rate following tissue culture.</title>
        <authorList>
            <person name="Rajewski A."/>
            <person name="Carter-House D."/>
            <person name="Stajich J."/>
            <person name="Litt A."/>
        </authorList>
    </citation>
    <scope>NUCLEOTIDE SEQUENCE [LARGE SCALE GENOMIC DNA]</scope>
    <source>
        <strain evidence="2">AR-01</strain>
    </source>
</reference>
<name>A0ABS8SW02_DATST</name>
<protein>
    <recommendedName>
        <fullName evidence="4">Coiled-coil domain-containing protein 86</fullName>
    </recommendedName>
</protein>
<comment type="caution">
    <text evidence="2">The sequence shown here is derived from an EMBL/GenBank/DDBJ whole genome shotgun (WGS) entry which is preliminary data.</text>
</comment>
<evidence type="ECO:0000313" key="3">
    <source>
        <dbReference type="Proteomes" id="UP000823775"/>
    </source>
</evidence>
<dbReference type="Proteomes" id="UP000823775">
    <property type="component" value="Unassembled WGS sequence"/>
</dbReference>
<organism evidence="2 3">
    <name type="scientific">Datura stramonium</name>
    <name type="common">Jimsonweed</name>
    <name type="synonym">Common thornapple</name>
    <dbReference type="NCBI Taxonomy" id="4076"/>
    <lineage>
        <taxon>Eukaryota</taxon>
        <taxon>Viridiplantae</taxon>
        <taxon>Streptophyta</taxon>
        <taxon>Embryophyta</taxon>
        <taxon>Tracheophyta</taxon>
        <taxon>Spermatophyta</taxon>
        <taxon>Magnoliopsida</taxon>
        <taxon>eudicotyledons</taxon>
        <taxon>Gunneridae</taxon>
        <taxon>Pentapetalae</taxon>
        <taxon>asterids</taxon>
        <taxon>lamiids</taxon>
        <taxon>Solanales</taxon>
        <taxon>Solanaceae</taxon>
        <taxon>Solanoideae</taxon>
        <taxon>Datureae</taxon>
        <taxon>Datura</taxon>
    </lineage>
</organism>
<feature type="region of interest" description="Disordered" evidence="1">
    <location>
        <begin position="1"/>
        <end position="25"/>
    </location>
</feature>
<sequence>MDLDNDIPSQVMEKRPKVEKKSLRSAKVSKIGKQLSVVEKPVEGPGAPVQWSKRKHFLEKVSKGKRIVREALEGDVKERAANIKKQKKDAEIVVLKVAQFSEAPNALLDYKRRMLR</sequence>
<evidence type="ECO:0000256" key="1">
    <source>
        <dbReference type="SAM" id="MobiDB-lite"/>
    </source>
</evidence>
<gene>
    <name evidence="2" type="ORF">HAX54_048727</name>
</gene>
<keyword evidence="3" id="KW-1185">Reference proteome</keyword>
<evidence type="ECO:0008006" key="4">
    <source>
        <dbReference type="Google" id="ProtNLM"/>
    </source>
</evidence>